<dbReference type="PANTHER" id="PTHR40465">
    <property type="entry name" value="CHROMOSOME 1, WHOLE GENOME SHOTGUN SEQUENCE"/>
    <property type="match status" value="1"/>
</dbReference>
<proteinExistence type="predicted"/>
<keyword evidence="4" id="KW-1185">Reference proteome</keyword>
<gene>
    <name evidence="3" type="ORF">MSAN_01695800</name>
</gene>
<feature type="transmembrane region" description="Helical" evidence="1">
    <location>
        <begin position="125"/>
        <end position="150"/>
    </location>
</feature>
<dbReference type="EMBL" id="JACAZH010000015">
    <property type="protein sequence ID" value="KAF7349690.1"/>
    <property type="molecule type" value="Genomic_DNA"/>
</dbReference>
<dbReference type="InterPro" id="IPR045339">
    <property type="entry name" value="DUF6534"/>
</dbReference>
<dbReference type="PANTHER" id="PTHR40465:SF1">
    <property type="entry name" value="DUF6534 DOMAIN-CONTAINING PROTEIN"/>
    <property type="match status" value="1"/>
</dbReference>
<dbReference type="Proteomes" id="UP000623467">
    <property type="component" value="Unassembled WGS sequence"/>
</dbReference>
<feature type="transmembrane region" description="Helical" evidence="1">
    <location>
        <begin position="20"/>
        <end position="45"/>
    </location>
</feature>
<evidence type="ECO:0000256" key="1">
    <source>
        <dbReference type="SAM" id="Phobius"/>
    </source>
</evidence>
<feature type="transmembrane region" description="Helical" evidence="1">
    <location>
        <begin position="162"/>
        <end position="184"/>
    </location>
</feature>
<comment type="caution">
    <text evidence="3">The sequence shown here is derived from an EMBL/GenBank/DDBJ whole genome shotgun (WGS) entry which is preliminary data.</text>
</comment>
<protein>
    <submittedName>
        <fullName evidence="3">O-methylsterigmatocystin oxidoreductase</fullName>
    </submittedName>
</protein>
<keyword evidence="1" id="KW-0472">Membrane</keyword>
<feature type="transmembrane region" description="Helical" evidence="1">
    <location>
        <begin position="57"/>
        <end position="75"/>
    </location>
</feature>
<dbReference type="AlphaFoldDB" id="A0A8H7CTI4"/>
<feature type="transmembrane region" description="Helical" evidence="1">
    <location>
        <begin position="95"/>
        <end position="113"/>
    </location>
</feature>
<reference evidence="3" key="1">
    <citation type="submission" date="2020-05" db="EMBL/GenBank/DDBJ databases">
        <title>Mycena genomes resolve the evolution of fungal bioluminescence.</title>
        <authorList>
            <person name="Tsai I.J."/>
        </authorList>
    </citation>
    <scope>NUCLEOTIDE SEQUENCE</scope>
    <source>
        <strain evidence="3">160909Yilan</strain>
    </source>
</reference>
<feature type="transmembrane region" description="Helical" evidence="1">
    <location>
        <begin position="204"/>
        <end position="228"/>
    </location>
</feature>
<sequence length="306" mass="34842">MELDSLKMSLPAIPPLDDTLGAVEIGGVVSTFLFGIGTLQSFYFYKHFPNDSKYLKWLVALLWSYFNALNAATSIDRKFKFKQPQYINDPPHSIEMTILFSAPIYFIVQVFFANRIRILSGQWTMTIICWVLTLIRAVGTFGMLGVALNLHQLSDLKVNFKWLMASALSLGMTVDVLVALSMCFCLWRMRSNGVESTRRMVDNLILWTVETGLATGGASILLLVFFFIRDDCEDRCQFHLLKATKELASMNSDLVPILPHTGQIVLQFYACLAEWTTTFSRHGPKFRKRQHRFEVCQICDGICSQF</sequence>
<organism evidence="3 4">
    <name type="scientific">Mycena sanguinolenta</name>
    <dbReference type="NCBI Taxonomy" id="230812"/>
    <lineage>
        <taxon>Eukaryota</taxon>
        <taxon>Fungi</taxon>
        <taxon>Dikarya</taxon>
        <taxon>Basidiomycota</taxon>
        <taxon>Agaricomycotina</taxon>
        <taxon>Agaricomycetes</taxon>
        <taxon>Agaricomycetidae</taxon>
        <taxon>Agaricales</taxon>
        <taxon>Marasmiineae</taxon>
        <taxon>Mycenaceae</taxon>
        <taxon>Mycena</taxon>
    </lineage>
</organism>
<evidence type="ECO:0000313" key="3">
    <source>
        <dbReference type="EMBL" id="KAF7349690.1"/>
    </source>
</evidence>
<evidence type="ECO:0000259" key="2">
    <source>
        <dbReference type="Pfam" id="PF20152"/>
    </source>
</evidence>
<accession>A0A8H7CTI4</accession>
<dbReference type="Pfam" id="PF20152">
    <property type="entry name" value="DUF6534"/>
    <property type="match status" value="1"/>
</dbReference>
<dbReference type="OrthoDB" id="2868589at2759"/>
<evidence type="ECO:0000313" key="4">
    <source>
        <dbReference type="Proteomes" id="UP000623467"/>
    </source>
</evidence>
<keyword evidence="1" id="KW-1133">Transmembrane helix</keyword>
<feature type="domain" description="DUF6534" evidence="2">
    <location>
        <begin position="172"/>
        <end position="227"/>
    </location>
</feature>
<name>A0A8H7CTI4_9AGAR</name>
<keyword evidence="1" id="KW-0812">Transmembrane</keyword>